<proteinExistence type="predicted"/>
<gene>
    <name evidence="1" type="ORF">GIB67_024998</name>
</gene>
<dbReference type="Proteomes" id="UP000541444">
    <property type="component" value="Unassembled WGS sequence"/>
</dbReference>
<protein>
    <submittedName>
        <fullName evidence="1">Uncharacterized protein</fullName>
    </submittedName>
</protein>
<evidence type="ECO:0000313" key="1">
    <source>
        <dbReference type="EMBL" id="KAF6163134.1"/>
    </source>
</evidence>
<comment type="caution">
    <text evidence="1">The sequence shown here is derived from an EMBL/GenBank/DDBJ whole genome shotgun (WGS) entry which is preliminary data.</text>
</comment>
<keyword evidence="2" id="KW-1185">Reference proteome</keyword>
<accession>A0A7J7N7Y4</accession>
<organism evidence="1 2">
    <name type="scientific">Kingdonia uniflora</name>
    <dbReference type="NCBI Taxonomy" id="39325"/>
    <lineage>
        <taxon>Eukaryota</taxon>
        <taxon>Viridiplantae</taxon>
        <taxon>Streptophyta</taxon>
        <taxon>Embryophyta</taxon>
        <taxon>Tracheophyta</taxon>
        <taxon>Spermatophyta</taxon>
        <taxon>Magnoliopsida</taxon>
        <taxon>Ranunculales</taxon>
        <taxon>Circaeasteraceae</taxon>
        <taxon>Kingdonia</taxon>
    </lineage>
</organism>
<name>A0A7J7N7Y4_9MAGN</name>
<dbReference type="EMBL" id="JACGCM010000999">
    <property type="protein sequence ID" value="KAF6163134.1"/>
    <property type="molecule type" value="Genomic_DNA"/>
</dbReference>
<reference evidence="1 2" key="1">
    <citation type="journal article" date="2020" name="IScience">
        <title>Genome Sequencing of the Endangered Kingdonia uniflora (Circaeasteraceae, Ranunculales) Reveals Potential Mechanisms of Evolutionary Specialization.</title>
        <authorList>
            <person name="Sun Y."/>
            <person name="Deng T."/>
            <person name="Zhang A."/>
            <person name="Moore M.J."/>
            <person name="Landis J.B."/>
            <person name="Lin N."/>
            <person name="Zhang H."/>
            <person name="Zhang X."/>
            <person name="Huang J."/>
            <person name="Zhang X."/>
            <person name="Sun H."/>
            <person name="Wang H."/>
        </authorList>
    </citation>
    <scope>NUCLEOTIDE SEQUENCE [LARGE SCALE GENOMIC DNA]</scope>
    <source>
        <strain evidence="1">TB1705</strain>
        <tissue evidence="1">Leaf</tissue>
    </source>
</reference>
<sequence length="72" mass="7782">MAGIGSIFRAHTGNALGVLVRTLVSTLHVMLNATILSHLYVQLMIKVATKSLLSLILILPSRPSNTIWFPGN</sequence>
<dbReference type="AlphaFoldDB" id="A0A7J7N7Y4"/>
<evidence type="ECO:0000313" key="2">
    <source>
        <dbReference type="Proteomes" id="UP000541444"/>
    </source>
</evidence>